<keyword evidence="7" id="KW-0067">ATP-binding</keyword>
<keyword evidence="11" id="KW-1133">Transmembrane helix</keyword>
<gene>
    <name evidence="13" type="ORF">SAMN05421819_0959</name>
</gene>
<keyword evidence="11" id="KW-0472">Membrane</keyword>
<evidence type="ECO:0000313" key="14">
    <source>
        <dbReference type="Proteomes" id="UP000236728"/>
    </source>
</evidence>
<dbReference type="InterPro" id="IPR005702">
    <property type="entry name" value="Wzc-like_C"/>
</dbReference>
<dbReference type="AlphaFoldDB" id="A0A1H5UDT3"/>
<evidence type="ECO:0000256" key="7">
    <source>
        <dbReference type="ARBA" id="ARBA00022840"/>
    </source>
</evidence>
<evidence type="ECO:0000256" key="10">
    <source>
        <dbReference type="SAM" id="Coils"/>
    </source>
</evidence>
<dbReference type="Gene3D" id="3.40.50.300">
    <property type="entry name" value="P-loop containing nucleotide triphosphate hydrolases"/>
    <property type="match status" value="1"/>
</dbReference>
<feature type="transmembrane region" description="Helical" evidence="11">
    <location>
        <begin position="36"/>
        <end position="55"/>
    </location>
</feature>
<dbReference type="Pfam" id="PF13614">
    <property type="entry name" value="AAA_31"/>
    <property type="match status" value="1"/>
</dbReference>
<keyword evidence="5" id="KW-0547">Nucleotide-binding</keyword>
<accession>A0A1H5UDT3</accession>
<dbReference type="RefSeq" id="WP_103931810.1">
    <property type="nucleotide sequence ID" value="NZ_FNVA01000001.1"/>
</dbReference>
<dbReference type="EC" id="2.7.10.2" evidence="3"/>
<dbReference type="GO" id="GO:0005524">
    <property type="term" value="F:ATP binding"/>
    <property type="evidence" value="ECO:0007669"/>
    <property type="project" value="UniProtKB-KW"/>
</dbReference>
<evidence type="ECO:0000256" key="6">
    <source>
        <dbReference type="ARBA" id="ARBA00022777"/>
    </source>
</evidence>
<feature type="domain" description="AAA" evidence="12">
    <location>
        <begin position="590"/>
        <end position="739"/>
    </location>
</feature>
<dbReference type="PANTHER" id="PTHR32309:SF13">
    <property type="entry name" value="FERRIC ENTEROBACTIN TRANSPORT PROTEIN FEPE"/>
    <property type="match status" value="1"/>
</dbReference>
<evidence type="ECO:0000256" key="11">
    <source>
        <dbReference type="SAM" id="Phobius"/>
    </source>
</evidence>
<dbReference type="CDD" id="cd05387">
    <property type="entry name" value="BY-kinase"/>
    <property type="match status" value="1"/>
</dbReference>
<feature type="coiled-coil region" evidence="10">
    <location>
        <begin position="330"/>
        <end position="378"/>
    </location>
</feature>
<dbReference type="EMBL" id="FNVA01000001">
    <property type="protein sequence ID" value="SEF72598.1"/>
    <property type="molecule type" value="Genomic_DNA"/>
</dbReference>
<keyword evidence="6" id="KW-0418">Kinase</keyword>
<keyword evidence="11" id="KW-0812">Transmembrane</keyword>
<proteinExistence type="inferred from homology"/>
<dbReference type="SUPFAM" id="SSF52540">
    <property type="entry name" value="P-loop containing nucleoside triphosphate hydrolases"/>
    <property type="match status" value="1"/>
</dbReference>
<dbReference type="InterPro" id="IPR027417">
    <property type="entry name" value="P-loop_NTPase"/>
</dbReference>
<comment type="similarity">
    <text evidence="1">Belongs to the CpsD/CapB family.</text>
</comment>
<evidence type="ECO:0000256" key="5">
    <source>
        <dbReference type="ARBA" id="ARBA00022741"/>
    </source>
</evidence>
<keyword evidence="4" id="KW-0808">Transferase</keyword>
<organism evidence="13 14">
    <name type="scientific">Bryocella elongata</name>
    <dbReference type="NCBI Taxonomy" id="863522"/>
    <lineage>
        <taxon>Bacteria</taxon>
        <taxon>Pseudomonadati</taxon>
        <taxon>Acidobacteriota</taxon>
        <taxon>Terriglobia</taxon>
        <taxon>Terriglobales</taxon>
        <taxon>Acidobacteriaceae</taxon>
        <taxon>Bryocella</taxon>
    </lineage>
</organism>
<evidence type="ECO:0000256" key="8">
    <source>
        <dbReference type="ARBA" id="ARBA00023137"/>
    </source>
</evidence>
<sequence length="787" mass="86458">MILDSGQAIDQGKTSEAKLLTLGDLIQFFHRRRSTVLLSVFVCFLVAIGYCAFATRRYQSESVVEIKPPEDSLGLNSLVQGNTQQSGEQNPLEENVTLATKVSELESETLALRVIQQLNLETTEDFKPHLNLNPLPILMAPFMPAAKKDAPGTPFLESPVRRAKAFDTFERHLKVEIVPGTRLISISYQNPDPEVAANVANAMVNDLAQYTFETRYKATQQLSTWLGDQIDSVREQAESMQQQEAQLRRETETYNMGGTNAAGQTMVYSPLLDHLQQATQALSQAESNRILRGAVNQIVQTRNPVLISGLAGSGLASSGNPASVDSLTLIRDLQSRLAQQRLLVAQDEQRYGSANPKLIQERAQLQSLEDAVREETDRLASRAKNDYTVAEQQEHGAAAERQELIKRANLVNDKVLQYEIVRQQADDARQLYTDLDRRLHEAGVLAGLQSNDMTVISKAFASDKPASPKILLALAGSICVGCLLGVIFAGIQDVRDDKVSSVEAVEKELGIPVYAITPDFNAEGVVYGYGRYLYGRYGGKRKKAVKEEEEKVAAAHHAIHVVAEPESQYSEAMRTLRTAILLSRPGSAVKTILIASSTPGEGKSTTSSNLGATFARTGSRTLLVEVDLRKPVLARRLGLPPSTDGLSRILTGQLDRNYAVPVPGVPNLHCIPSGQRPPDPHELISSETMKELLDQWRGQYDLVILDGPPVLPVIDSVLISEHADLVLVITRFGRTSINSLRTTHRLLSRQVRANIGAVLNAVSQGSEGYYSYYGYRNNSYKYSGEGE</sequence>
<dbReference type="Proteomes" id="UP000236728">
    <property type="component" value="Unassembled WGS sequence"/>
</dbReference>
<dbReference type="PANTHER" id="PTHR32309">
    <property type="entry name" value="TYROSINE-PROTEIN KINASE"/>
    <property type="match status" value="1"/>
</dbReference>
<dbReference type="GO" id="GO:0005886">
    <property type="term" value="C:plasma membrane"/>
    <property type="evidence" value="ECO:0007669"/>
    <property type="project" value="UniProtKB-ARBA"/>
</dbReference>
<dbReference type="GO" id="GO:0042802">
    <property type="term" value="F:identical protein binding"/>
    <property type="evidence" value="ECO:0007669"/>
    <property type="project" value="UniProtKB-ARBA"/>
</dbReference>
<dbReference type="InterPro" id="IPR025669">
    <property type="entry name" value="AAA_dom"/>
</dbReference>
<evidence type="ECO:0000256" key="3">
    <source>
        <dbReference type="ARBA" id="ARBA00011903"/>
    </source>
</evidence>
<name>A0A1H5UDT3_9BACT</name>
<dbReference type="GO" id="GO:0004715">
    <property type="term" value="F:non-membrane spanning protein tyrosine kinase activity"/>
    <property type="evidence" value="ECO:0007669"/>
    <property type="project" value="UniProtKB-EC"/>
</dbReference>
<dbReference type="OrthoDB" id="9794577at2"/>
<keyword evidence="8" id="KW-0829">Tyrosine-protein kinase</keyword>
<evidence type="ECO:0000313" key="13">
    <source>
        <dbReference type="EMBL" id="SEF72598.1"/>
    </source>
</evidence>
<evidence type="ECO:0000256" key="9">
    <source>
        <dbReference type="ARBA" id="ARBA00051245"/>
    </source>
</evidence>
<dbReference type="InterPro" id="IPR050445">
    <property type="entry name" value="Bact_polysacc_biosynth/exp"/>
</dbReference>
<evidence type="ECO:0000256" key="4">
    <source>
        <dbReference type="ARBA" id="ARBA00022679"/>
    </source>
</evidence>
<reference evidence="13 14" key="1">
    <citation type="submission" date="2016-10" db="EMBL/GenBank/DDBJ databases">
        <authorList>
            <person name="de Groot N.N."/>
        </authorList>
    </citation>
    <scope>NUCLEOTIDE SEQUENCE [LARGE SCALE GENOMIC DNA]</scope>
    <source>
        <strain evidence="13 14">DSM 22489</strain>
    </source>
</reference>
<dbReference type="NCBIfam" id="TIGR01007">
    <property type="entry name" value="eps_fam"/>
    <property type="match status" value="1"/>
</dbReference>
<dbReference type="FunFam" id="3.40.50.300:FF:000527">
    <property type="entry name" value="Tyrosine-protein kinase etk"/>
    <property type="match status" value="1"/>
</dbReference>
<keyword evidence="10" id="KW-0175">Coiled coil</keyword>
<comment type="similarity">
    <text evidence="2">Belongs to the etk/wzc family.</text>
</comment>
<evidence type="ECO:0000256" key="2">
    <source>
        <dbReference type="ARBA" id="ARBA00008883"/>
    </source>
</evidence>
<protein>
    <recommendedName>
        <fullName evidence="3">non-specific protein-tyrosine kinase</fullName>
        <ecNumber evidence="3">2.7.10.2</ecNumber>
    </recommendedName>
</protein>
<comment type="catalytic activity">
    <reaction evidence="9">
        <text>L-tyrosyl-[protein] + ATP = O-phospho-L-tyrosyl-[protein] + ADP + H(+)</text>
        <dbReference type="Rhea" id="RHEA:10596"/>
        <dbReference type="Rhea" id="RHEA-COMP:10136"/>
        <dbReference type="Rhea" id="RHEA-COMP:20101"/>
        <dbReference type="ChEBI" id="CHEBI:15378"/>
        <dbReference type="ChEBI" id="CHEBI:30616"/>
        <dbReference type="ChEBI" id="CHEBI:46858"/>
        <dbReference type="ChEBI" id="CHEBI:61978"/>
        <dbReference type="ChEBI" id="CHEBI:456216"/>
        <dbReference type="EC" id="2.7.10.2"/>
    </reaction>
</comment>
<keyword evidence="14" id="KW-1185">Reference proteome</keyword>
<evidence type="ECO:0000259" key="12">
    <source>
        <dbReference type="Pfam" id="PF13614"/>
    </source>
</evidence>
<evidence type="ECO:0000256" key="1">
    <source>
        <dbReference type="ARBA" id="ARBA00007316"/>
    </source>
</evidence>